<dbReference type="OrthoDB" id="6286504at2759"/>
<keyword evidence="4" id="KW-0378">Hydrolase</keyword>
<evidence type="ECO:0000313" key="5">
    <source>
        <dbReference type="Proteomes" id="UP000316759"/>
    </source>
</evidence>
<name>A0A504YDS4_FASGI</name>
<accession>A0A504YDS4</accession>
<evidence type="ECO:0000256" key="1">
    <source>
        <dbReference type="ARBA" id="ARBA00008455"/>
    </source>
</evidence>
<dbReference type="PROSITE" id="PS00640">
    <property type="entry name" value="THIOL_PROTEASE_ASN"/>
    <property type="match status" value="1"/>
</dbReference>
<proteinExistence type="inferred from homology"/>
<dbReference type="PANTHER" id="PTHR12411">
    <property type="entry name" value="CYSTEINE PROTEASE FAMILY C1-RELATED"/>
    <property type="match status" value="1"/>
</dbReference>
<dbReference type="PROSITE" id="PS00639">
    <property type="entry name" value="THIOL_PROTEASE_HIS"/>
    <property type="match status" value="1"/>
</dbReference>
<organism evidence="4 5">
    <name type="scientific">Fasciola gigantica</name>
    <name type="common">Giant liver fluke</name>
    <dbReference type="NCBI Taxonomy" id="46835"/>
    <lineage>
        <taxon>Eukaryota</taxon>
        <taxon>Metazoa</taxon>
        <taxon>Spiralia</taxon>
        <taxon>Lophotrochozoa</taxon>
        <taxon>Platyhelminthes</taxon>
        <taxon>Trematoda</taxon>
        <taxon>Digenea</taxon>
        <taxon>Plagiorchiida</taxon>
        <taxon>Echinostomata</taxon>
        <taxon>Echinostomatoidea</taxon>
        <taxon>Fasciolidae</taxon>
        <taxon>Fasciola</taxon>
    </lineage>
</organism>
<dbReference type="EMBL" id="SUNJ01014875">
    <property type="protein sequence ID" value="TPP56200.1"/>
    <property type="molecule type" value="Genomic_DNA"/>
</dbReference>
<dbReference type="Gene3D" id="3.90.70.10">
    <property type="entry name" value="Cysteine proteinases"/>
    <property type="match status" value="1"/>
</dbReference>
<dbReference type="InterPro" id="IPR000668">
    <property type="entry name" value="Peptidase_C1A_C"/>
</dbReference>
<reference evidence="4 5" key="1">
    <citation type="submission" date="2019-04" db="EMBL/GenBank/DDBJ databases">
        <title>Annotation for the trematode Fasciola gigantica.</title>
        <authorList>
            <person name="Choi Y.-J."/>
        </authorList>
    </citation>
    <scope>NUCLEOTIDE SEQUENCE [LARGE SCALE GENOMIC DNA]</scope>
    <source>
        <strain evidence="4">Uganda_cow_1</strain>
    </source>
</reference>
<comment type="similarity">
    <text evidence="1">Belongs to the peptidase C1 family.</text>
</comment>
<dbReference type="SMART" id="SM00645">
    <property type="entry name" value="Pept_C1"/>
    <property type="match status" value="1"/>
</dbReference>
<dbReference type="Pfam" id="PF00112">
    <property type="entry name" value="Peptidase_C1"/>
    <property type="match status" value="1"/>
</dbReference>
<evidence type="ECO:0000313" key="4">
    <source>
        <dbReference type="EMBL" id="TPP56200.1"/>
    </source>
</evidence>
<keyword evidence="5" id="KW-1185">Reference proteome</keyword>
<dbReference type="InterPro" id="IPR013128">
    <property type="entry name" value="Peptidase_C1A"/>
</dbReference>
<dbReference type="AlphaFoldDB" id="A0A504YDS4"/>
<keyword evidence="2" id="KW-1015">Disulfide bond</keyword>
<dbReference type="GO" id="GO:0006508">
    <property type="term" value="P:proteolysis"/>
    <property type="evidence" value="ECO:0007669"/>
    <property type="project" value="UniProtKB-KW"/>
</dbReference>
<dbReference type="GO" id="GO:0008234">
    <property type="term" value="F:cysteine-type peptidase activity"/>
    <property type="evidence" value="ECO:0007669"/>
    <property type="project" value="InterPro"/>
</dbReference>
<dbReference type="SUPFAM" id="SSF54001">
    <property type="entry name" value="Cysteine proteinases"/>
    <property type="match status" value="1"/>
</dbReference>
<feature type="domain" description="Peptidase C1A papain C-terminal" evidence="3">
    <location>
        <begin position="2"/>
        <end position="182"/>
    </location>
</feature>
<gene>
    <name evidence="4" type="ORF">FGIG_08512</name>
</gene>
<dbReference type="Proteomes" id="UP000316759">
    <property type="component" value="Unassembled WGS sequence"/>
</dbReference>
<dbReference type="STRING" id="46835.A0A504YDS4"/>
<dbReference type="InterPro" id="IPR038765">
    <property type="entry name" value="Papain-like_cys_pep_sf"/>
</dbReference>
<protein>
    <submittedName>
        <fullName evidence="4">Papain family cysteine protease</fullName>
    </submittedName>
</protein>
<evidence type="ECO:0000259" key="3">
    <source>
        <dbReference type="SMART" id="SM00645"/>
    </source>
</evidence>
<sequence length="185" mass="21238">MRGWLSIGSLGLLDGEWHCDRWFTGGAHRVRALPVPQVFSSWASKGLKPCPKELYPTPTCETKCQAGYNKTYKEDKFYGRSSYNVREREKDIMYEIMKNGPVEAAFEVYADFFVYKSGIYHHVTGEFLGGHAIRILGWGVENGVKYWLIANSWNEEWGENGYFRIRRGTDECSIESDVTAGMPRK</sequence>
<comment type="caution">
    <text evidence="4">The sequence shown here is derived from an EMBL/GenBank/DDBJ whole genome shotgun (WGS) entry which is preliminary data.</text>
</comment>
<dbReference type="InterPro" id="IPR025660">
    <property type="entry name" value="Pept_his_AS"/>
</dbReference>
<dbReference type="InterPro" id="IPR025661">
    <property type="entry name" value="Pept_asp_AS"/>
</dbReference>
<keyword evidence="4" id="KW-0645">Protease</keyword>
<evidence type="ECO:0000256" key="2">
    <source>
        <dbReference type="ARBA" id="ARBA00023157"/>
    </source>
</evidence>